<name>A0A813EMK6_POLGL</name>
<evidence type="ECO:0000256" key="1">
    <source>
        <dbReference type="SAM" id="Phobius"/>
    </source>
</evidence>
<keyword evidence="1" id="KW-0812">Transmembrane</keyword>
<feature type="chain" id="PRO_5032309135" description="Secreted protein" evidence="2">
    <location>
        <begin position="19"/>
        <end position="107"/>
    </location>
</feature>
<feature type="signal peptide" evidence="2">
    <location>
        <begin position="1"/>
        <end position="18"/>
    </location>
</feature>
<dbReference type="EMBL" id="CAJNNV010013274">
    <property type="protein sequence ID" value="CAE8601539.1"/>
    <property type="molecule type" value="Genomic_DNA"/>
</dbReference>
<organism evidence="3 4">
    <name type="scientific">Polarella glacialis</name>
    <name type="common">Dinoflagellate</name>
    <dbReference type="NCBI Taxonomy" id="89957"/>
    <lineage>
        <taxon>Eukaryota</taxon>
        <taxon>Sar</taxon>
        <taxon>Alveolata</taxon>
        <taxon>Dinophyceae</taxon>
        <taxon>Suessiales</taxon>
        <taxon>Suessiaceae</taxon>
        <taxon>Polarella</taxon>
    </lineage>
</organism>
<evidence type="ECO:0000256" key="2">
    <source>
        <dbReference type="SAM" id="SignalP"/>
    </source>
</evidence>
<evidence type="ECO:0000313" key="4">
    <source>
        <dbReference type="Proteomes" id="UP000654075"/>
    </source>
</evidence>
<comment type="caution">
    <text evidence="3">The sequence shown here is derived from an EMBL/GenBank/DDBJ whole genome shotgun (WGS) entry which is preliminary data.</text>
</comment>
<gene>
    <name evidence="3" type="ORF">PGLA1383_LOCUS19832</name>
</gene>
<keyword evidence="4" id="KW-1185">Reference proteome</keyword>
<keyword evidence="2" id="KW-0732">Signal</keyword>
<reference evidence="3" key="1">
    <citation type="submission" date="2021-02" db="EMBL/GenBank/DDBJ databases">
        <authorList>
            <person name="Dougan E. K."/>
            <person name="Rhodes N."/>
            <person name="Thang M."/>
            <person name="Chan C."/>
        </authorList>
    </citation>
    <scope>NUCLEOTIDE SEQUENCE</scope>
</reference>
<dbReference type="AlphaFoldDB" id="A0A813EMK6"/>
<keyword evidence="1" id="KW-1133">Transmembrane helix</keyword>
<proteinExistence type="predicted"/>
<sequence length="107" mass="11402">MVCHLAVVGVVVVAVAACWPLETEPSSLLFLQISQNLSTVLNVGCCCCGYKLQYGSCPTATSCELPFHLSSSAGLPWSYPSATYALLCCCCCCCCRFCCCLLLLLLL</sequence>
<feature type="transmembrane region" description="Helical" evidence="1">
    <location>
        <begin position="84"/>
        <end position="106"/>
    </location>
</feature>
<dbReference type="Proteomes" id="UP000654075">
    <property type="component" value="Unassembled WGS sequence"/>
</dbReference>
<protein>
    <recommendedName>
        <fullName evidence="5">Secreted protein</fullName>
    </recommendedName>
</protein>
<evidence type="ECO:0008006" key="5">
    <source>
        <dbReference type="Google" id="ProtNLM"/>
    </source>
</evidence>
<evidence type="ECO:0000313" key="3">
    <source>
        <dbReference type="EMBL" id="CAE8601539.1"/>
    </source>
</evidence>
<keyword evidence="1" id="KW-0472">Membrane</keyword>
<accession>A0A813EMK6</accession>